<dbReference type="PROSITE" id="PS50088">
    <property type="entry name" value="ANK_REPEAT"/>
    <property type="match status" value="1"/>
</dbReference>
<keyword evidence="1" id="KW-0677">Repeat</keyword>
<sequence>MEAFTLCYTRAYSPSDPANLDILPGESNCKCFQQGKPTICSIAEGNTEDLHKYIETGWQHFIQHRREKDLSIPKETTPCLQDAKDLHIWSDIRQKFLTQMNCIHSPSFAICRFEDPGCESPLVNAIRAQPSDNISLLLTLGANADGYPLSWFEIWQTFFLRFGVNYSATYDVPSRAKQLDRIEVDIAQTDCITEGELEKRSRNYFWRGSEDSWRRNRYTEVVHPLVMAASLSSTRVVDQLLNTNADRSFWMVFPAVKDIPEQPTPSSLSLSSPLHEAIASGNTEMLTHLLQAGFNPNVIPLGDVYNSITPLMATILDGHSWNEPAYEILARHPRIDFNVRTPYLLVHILHVAAGHSLYALQRVERDIPLATAGATAYGHTLLHIACMPLEIQNLASKTRESIRNIRCPRQRQRNGKGFFTGLPISFEQCESEFPEQMELIQYLLDQGLSVMAYDSDLNTPLHYLAGARVVNEGAIALLRQQVGGEDAWCRWGNWYGYTAEEIWEQNLRIQVKKDIWYGGTTKKVVTMPKLRM</sequence>
<dbReference type="Proteomes" id="UP001220324">
    <property type="component" value="Unassembled WGS sequence"/>
</dbReference>
<accession>A0AAD6GA00</accession>
<evidence type="ECO:0000256" key="2">
    <source>
        <dbReference type="ARBA" id="ARBA00023043"/>
    </source>
</evidence>
<keyword evidence="2 3" id="KW-0040">ANK repeat</keyword>
<dbReference type="InterPro" id="IPR002110">
    <property type="entry name" value="Ankyrin_rpt"/>
</dbReference>
<evidence type="ECO:0000256" key="1">
    <source>
        <dbReference type="ARBA" id="ARBA00022737"/>
    </source>
</evidence>
<feature type="repeat" description="ANK" evidence="3">
    <location>
        <begin position="269"/>
        <end position="301"/>
    </location>
</feature>
<dbReference type="PROSITE" id="PS50297">
    <property type="entry name" value="ANK_REP_REGION"/>
    <property type="match status" value="1"/>
</dbReference>
<organism evidence="4 5">
    <name type="scientific">Penicillium frequentans</name>
    <dbReference type="NCBI Taxonomy" id="3151616"/>
    <lineage>
        <taxon>Eukaryota</taxon>
        <taxon>Fungi</taxon>
        <taxon>Dikarya</taxon>
        <taxon>Ascomycota</taxon>
        <taxon>Pezizomycotina</taxon>
        <taxon>Eurotiomycetes</taxon>
        <taxon>Eurotiomycetidae</taxon>
        <taxon>Eurotiales</taxon>
        <taxon>Aspergillaceae</taxon>
        <taxon>Penicillium</taxon>
    </lineage>
</organism>
<dbReference type="Gene3D" id="1.25.40.20">
    <property type="entry name" value="Ankyrin repeat-containing domain"/>
    <property type="match status" value="1"/>
</dbReference>
<evidence type="ECO:0008006" key="6">
    <source>
        <dbReference type="Google" id="ProtNLM"/>
    </source>
</evidence>
<protein>
    <recommendedName>
        <fullName evidence="6">Ankyrin</fullName>
    </recommendedName>
</protein>
<dbReference type="PANTHER" id="PTHR24166:SF48">
    <property type="entry name" value="PROTEIN VAPYRIN"/>
    <property type="match status" value="1"/>
</dbReference>
<proteinExistence type="predicted"/>
<dbReference type="InterPro" id="IPR050889">
    <property type="entry name" value="Dendritic_Spine_Reg/Scaffold"/>
</dbReference>
<dbReference type="SMART" id="SM00248">
    <property type="entry name" value="ANK"/>
    <property type="match status" value="3"/>
</dbReference>
<dbReference type="EMBL" id="JAQIZZ010000008">
    <property type="protein sequence ID" value="KAJ5525711.1"/>
    <property type="molecule type" value="Genomic_DNA"/>
</dbReference>
<keyword evidence="5" id="KW-1185">Reference proteome</keyword>
<dbReference type="AlphaFoldDB" id="A0AAD6GA00"/>
<dbReference type="PANTHER" id="PTHR24166">
    <property type="entry name" value="ROLLING PEBBLES, ISOFORM B"/>
    <property type="match status" value="1"/>
</dbReference>
<dbReference type="Pfam" id="PF00023">
    <property type="entry name" value="Ank"/>
    <property type="match status" value="1"/>
</dbReference>
<evidence type="ECO:0000313" key="5">
    <source>
        <dbReference type="Proteomes" id="UP001220324"/>
    </source>
</evidence>
<reference evidence="4 5" key="1">
    <citation type="journal article" date="2023" name="IMA Fungus">
        <title>Comparative genomic study of the Penicillium genus elucidates a diverse pangenome and 15 lateral gene transfer events.</title>
        <authorList>
            <person name="Petersen C."/>
            <person name="Sorensen T."/>
            <person name="Nielsen M.R."/>
            <person name="Sondergaard T.E."/>
            <person name="Sorensen J.L."/>
            <person name="Fitzpatrick D.A."/>
            <person name="Frisvad J.C."/>
            <person name="Nielsen K.L."/>
        </authorList>
    </citation>
    <scope>NUCLEOTIDE SEQUENCE [LARGE SCALE GENOMIC DNA]</scope>
    <source>
        <strain evidence="4 5">IBT 35679</strain>
    </source>
</reference>
<gene>
    <name evidence="4" type="ORF">N7494_012361</name>
</gene>
<evidence type="ECO:0000256" key="3">
    <source>
        <dbReference type="PROSITE-ProRule" id="PRU00023"/>
    </source>
</evidence>
<dbReference type="InterPro" id="IPR036770">
    <property type="entry name" value="Ankyrin_rpt-contain_sf"/>
</dbReference>
<name>A0AAD6GA00_9EURO</name>
<comment type="caution">
    <text evidence="4">The sequence shown here is derived from an EMBL/GenBank/DDBJ whole genome shotgun (WGS) entry which is preliminary data.</text>
</comment>
<dbReference type="SUPFAM" id="SSF48403">
    <property type="entry name" value="Ankyrin repeat"/>
    <property type="match status" value="1"/>
</dbReference>
<evidence type="ECO:0000313" key="4">
    <source>
        <dbReference type="EMBL" id="KAJ5525711.1"/>
    </source>
</evidence>